<dbReference type="InterPro" id="IPR002020">
    <property type="entry name" value="Citrate_synthase"/>
</dbReference>
<keyword evidence="6" id="KW-1185">Reference proteome</keyword>
<keyword evidence="4" id="KW-0808">Transferase</keyword>
<comment type="pathway">
    <text evidence="1">Carbohydrate metabolism; tricarboxylic acid cycle; isocitrate from oxaloacetate: step 1/2.</text>
</comment>
<dbReference type="GO" id="GO:0005829">
    <property type="term" value="C:cytosol"/>
    <property type="evidence" value="ECO:0007669"/>
    <property type="project" value="TreeGrafter"/>
</dbReference>
<name>A0A9X1DF27_9SPHN</name>
<dbReference type="EMBL" id="JAHGAW010000012">
    <property type="protein sequence ID" value="MBT2188765.1"/>
    <property type="molecule type" value="Genomic_DNA"/>
</dbReference>
<dbReference type="InterPro" id="IPR016142">
    <property type="entry name" value="Citrate_synth-like_lrg_a-sub"/>
</dbReference>
<comment type="caution">
    <text evidence="5">The sequence shown here is derived from an EMBL/GenBank/DDBJ whole genome shotgun (WGS) entry which is preliminary data.</text>
</comment>
<dbReference type="Gene3D" id="1.10.230.10">
    <property type="entry name" value="Cytochrome P450-Terp, domain 2"/>
    <property type="match status" value="1"/>
</dbReference>
<evidence type="ECO:0000313" key="5">
    <source>
        <dbReference type="EMBL" id="MBT2188765.1"/>
    </source>
</evidence>
<dbReference type="GO" id="GO:0036440">
    <property type="term" value="F:citrate synthase activity"/>
    <property type="evidence" value="ECO:0007669"/>
    <property type="project" value="UniProtKB-EC"/>
</dbReference>
<dbReference type="Proteomes" id="UP001138757">
    <property type="component" value="Unassembled WGS sequence"/>
</dbReference>
<dbReference type="CDD" id="cd06102">
    <property type="entry name" value="citrate_synt_like_2"/>
    <property type="match status" value="1"/>
</dbReference>
<dbReference type="PRINTS" id="PR00143">
    <property type="entry name" value="CITRTSNTHASE"/>
</dbReference>
<reference evidence="5" key="1">
    <citation type="submission" date="2021-05" db="EMBL/GenBank/DDBJ databases">
        <title>Genome of Sphingobium sp. strain.</title>
        <authorList>
            <person name="Fan R."/>
        </authorList>
    </citation>
    <scope>NUCLEOTIDE SEQUENCE</scope>
    <source>
        <strain evidence="5">H33</strain>
    </source>
</reference>
<dbReference type="AlphaFoldDB" id="A0A9X1DF27"/>
<evidence type="ECO:0000256" key="1">
    <source>
        <dbReference type="ARBA" id="ARBA00004751"/>
    </source>
</evidence>
<comment type="similarity">
    <text evidence="2">Belongs to the citrate synthase family.</text>
</comment>
<dbReference type="GO" id="GO:0005975">
    <property type="term" value="P:carbohydrate metabolic process"/>
    <property type="evidence" value="ECO:0007669"/>
    <property type="project" value="TreeGrafter"/>
</dbReference>
<dbReference type="PANTHER" id="PTHR11739:SF4">
    <property type="entry name" value="CITRATE SYNTHASE, PEROXISOMAL"/>
    <property type="match status" value="1"/>
</dbReference>
<protein>
    <recommendedName>
        <fullName evidence="3">citrate synthase (unknown stereospecificity)</fullName>
        <ecNumber evidence="3">2.3.3.16</ecNumber>
    </recommendedName>
</protein>
<dbReference type="SUPFAM" id="SSF48256">
    <property type="entry name" value="Citrate synthase"/>
    <property type="match status" value="1"/>
</dbReference>
<sequence length="377" mass="39552">MSDWIGRAHAMTQLGVRAQTLYAYVSRGWIGARPDPADPRRSLYAASDIDRLAARQKRPRKAGAIAAGAISWGEPSIPTRLSTIDRGRLIYRGEDAVALSATATLEEIAALLWEQAAPPHFAEADHGAFASPFAALADLAVAAPASLHRSPTQLGIDGARGVARLASGFGLPESDDPLHARLAAAWRVDATGADLLRQALVLIADHDLNASTFTVRVAASTGASIAACLLAGLATLSGPRHGAAGASLAMLVGQAERHGITAALDQWLAAGHELQAFGHMLYPQGDVRAVPLLDRLTLDPVMARLRDAVREVGGQPPNIDFALCALARALALPDDAPFVLFALGRSVGWVAHAIEQVTTGSLIRPRGRYDGAMPTAD</sequence>
<dbReference type="RefSeq" id="WP_214625013.1">
    <property type="nucleotide sequence ID" value="NZ_JAHGAW010000012.1"/>
</dbReference>
<dbReference type="Pfam" id="PF00285">
    <property type="entry name" value="Citrate_synt"/>
    <property type="match status" value="1"/>
</dbReference>
<gene>
    <name evidence="5" type="ORF">KK488_17570</name>
</gene>
<evidence type="ECO:0000256" key="4">
    <source>
        <dbReference type="ARBA" id="ARBA00022679"/>
    </source>
</evidence>
<accession>A0A9X1DF27</accession>
<dbReference type="Gene3D" id="1.10.580.10">
    <property type="entry name" value="Citrate Synthase, domain 1"/>
    <property type="match status" value="2"/>
</dbReference>
<dbReference type="InterPro" id="IPR016143">
    <property type="entry name" value="Citrate_synth-like_sm_a-sub"/>
</dbReference>
<evidence type="ECO:0000256" key="3">
    <source>
        <dbReference type="ARBA" id="ARBA00012972"/>
    </source>
</evidence>
<organism evidence="5 6">
    <name type="scientific">Sphingobium nicotianae</name>
    <dbReference type="NCBI Taxonomy" id="2782607"/>
    <lineage>
        <taxon>Bacteria</taxon>
        <taxon>Pseudomonadati</taxon>
        <taxon>Pseudomonadota</taxon>
        <taxon>Alphaproteobacteria</taxon>
        <taxon>Sphingomonadales</taxon>
        <taxon>Sphingomonadaceae</taxon>
        <taxon>Sphingobium</taxon>
    </lineage>
</organism>
<evidence type="ECO:0000256" key="2">
    <source>
        <dbReference type="ARBA" id="ARBA00010566"/>
    </source>
</evidence>
<dbReference type="InterPro" id="IPR036969">
    <property type="entry name" value="Citrate_synthase_sf"/>
</dbReference>
<evidence type="ECO:0000313" key="6">
    <source>
        <dbReference type="Proteomes" id="UP001138757"/>
    </source>
</evidence>
<dbReference type="PANTHER" id="PTHR11739">
    <property type="entry name" value="CITRATE SYNTHASE"/>
    <property type="match status" value="1"/>
</dbReference>
<dbReference type="GO" id="GO:0006099">
    <property type="term" value="P:tricarboxylic acid cycle"/>
    <property type="evidence" value="ECO:0007669"/>
    <property type="project" value="TreeGrafter"/>
</dbReference>
<dbReference type="EC" id="2.3.3.16" evidence="3"/>
<proteinExistence type="inferred from homology"/>